<protein>
    <submittedName>
        <fullName evidence="1">Uncharacterized protein</fullName>
    </submittedName>
</protein>
<keyword evidence="2" id="KW-1185">Reference proteome</keyword>
<name>A0ACC2X3A7_9TREE</name>
<dbReference type="EMBL" id="JASBWU010000011">
    <property type="protein sequence ID" value="KAJ9118131.1"/>
    <property type="molecule type" value="Genomic_DNA"/>
</dbReference>
<gene>
    <name evidence="1" type="ORF">QFC22_004033</name>
</gene>
<organism evidence="1 2">
    <name type="scientific">Naganishia vaughanmartiniae</name>
    <dbReference type="NCBI Taxonomy" id="1424756"/>
    <lineage>
        <taxon>Eukaryota</taxon>
        <taxon>Fungi</taxon>
        <taxon>Dikarya</taxon>
        <taxon>Basidiomycota</taxon>
        <taxon>Agaricomycotina</taxon>
        <taxon>Tremellomycetes</taxon>
        <taxon>Filobasidiales</taxon>
        <taxon>Filobasidiaceae</taxon>
        <taxon>Naganishia</taxon>
    </lineage>
</organism>
<reference evidence="1" key="1">
    <citation type="submission" date="2023-04" db="EMBL/GenBank/DDBJ databases">
        <title>Draft Genome sequencing of Naganishia species isolated from polar environments using Oxford Nanopore Technology.</title>
        <authorList>
            <person name="Leo P."/>
            <person name="Venkateswaran K."/>
        </authorList>
    </citation>
    <scope>NUCLEOTIDE SEQUENCE</scope>
    <source>
        <strain evidence="1">MNA-CCFEE 5425</strain>
    </source>
</reference>
<comment type="caution">
    <text evidence="1">The sequence shown here is derived from an EMBL/GenBank/DDBJ whole genome shotgun (WGS) entry which is preliminary data.</text>
</comment>
<evidence type="ECO:0000313" key="2">
    <source>
        <dbReference type="Proteomes" id="UP001243375"/>
    </source>
</evidence>
<sequence length="416" mass="45797">MPVIAIWGMGMANDHHSPASLVRLLDWIQTVYPGGVYVFAGTPSHWRTRDGDCDPDPALSEVWRKVQNISPWYVGRFGDAEGADEFRIRMADDIKFLKEEDATYGIHRDYTPVVFPGFSWTNLHAGPFNEIPRQGGTFLYRQLYNAIGENVSTVYGAMMDEMDEATALMPAEVDKSNTPQQVPFLSLDADGMSLPDTWYMRICALAGIALAKGAQLPPRFPLEDLKGYQYTHTVQGGNPASIGDLSALSLNPPVLPLHRPLETQMALPMAPKLPARAAPKLPPRAPRVVDNQRRLPPAPALRPSIQEPPVRNDMPTTGELVLLRVSAMSHISDCLGTATPTQASMEVTPNQATALLNKYITTPENYVQANAIYGKVNDATKRTFTPERKQQLAKSVETIGAQGYKMFGKIRKAAGE</sequence>
<accession>A0ACC2X3A7</accession>
<proteinExistence type="predicted"/>
<dbReference type="Proteomes" id="UP001243375">
    <property type="component" value="Unassembled WGS sequence"/>
</dbReference>
<evidence type="ECO:0000313" key="1">
    <source>
        <dbReference type="EMBL" id="KAJ9118131.1"/>
    </source>
</evidence>